<dbReference type="InterPro" id="IPR020841">
    <property type="entry name" value="PKS_Beta-ketoAc_synthase_dom"/>
</dbReference>
<evidence type="ECO:0000313" key="12">
    <source>
        <dbReference type="Proteomes" id="UP000294003"/>
    </source>
</evidence>
<evidence type="ECO:0000256" key="8">
    <source>
        <dbReference type="PROSITE-ProRule" id="PRU01363"/>
    </source>
</evidence>
<dbReference type="SMART" id="SM00826">
    <property type="entry name" value="PKS_DH"/>
    <property type="match status" value="1"/>
</dbReference>
<dbReference type="InterPro" id="IPR014031">
    <property type="entry name" value="Ketoacyl_synth_C"/>
</dbReference>
<feature type="region of interest" description="N-terminal hotdog fold" evidence="8">
    <location>
        <begin position="1318"/>
        <end position="1453"/>
    </location>
</feature>
<evidence type="ECO:0000259" key="10">
    <source>
        <dbReference type="PROSITE" id="PS52019"/>
    </source>
</evidence>
<dbReference type="Pfam" id="PF14765">
    <property type="entry name" value="PS-DH"/>
    <property type="match status" value="1"/>
</dbReference>
<dbReference type="EMBL" id="QJNS01000006">
    <property type="protein sequence ID" value="RYO94914.1"/>
    <property type="molecule type" value="Genomic_DNA"/>
</dbReference>
<name>A0ABY0HN69_9PEZI</name>
<comment type="caution">
    <text evidence="11">The sequence shown here is derived from an EMBL/GenBank/DDBJ whole genome shotgun (WGS) entry which is preliminary data.</text>
</comment>
<evidence type="ECO:0000256" key="2">
    <source>
        <dbReference type="ARBA" id="ARBA00022553"/>
    </source>
</evidence>
<evidence type="ECO:0000256" key="4">
    <source>
        <dbReference type="ARBA" id="ARBA00022679"/>
    </source>
</evidence>
<evidence type="ECO:0000256" key="5">
    <source>
        <dbReference type="ARBA" id="ARBA00023235"/>
    </source>
</evidence>
<dbReference type="Gene3D" id="3.40.47.10">
    <property type="match status" value="1"/>
</dbReference>
<dbReference type="InterPro" id="IPR056402">
    <property type="entry name" value="DA_N"/>
</dbReference>
<dbReference type="PROSITE" id="PS52019">
    <property type="entry name" value="PKS_MFAS_DH"/>
    <property type="match status" value="1"/>
</dbReference>
<dbReference type="PANTHER" id="PTHR43775:SF20">
    <property type="entry name" value="HYBRID PKS-NRPS SYNTHETASE APDA"/>
    <property type="match status" value="1"/>
</dbReference>
<accession>A0ABY0HN69</accession>
<dbReference type="Gene3D" id="3.10.129.110">
    <property type="entry name" value="Polyketide synthase dehydratase"/>
    <property type="match status" value="1"/>
</dbReference>
<feature type="domain" description="Ketosynthase family 3 (KS3)" evidence="9">
    <location>
        <begin position="381"/>
        <end position="817"/>
    </location>
</feature>
<dbReference type="Pfam" id="PF24137">
    <property type="entry name" value="DA_N"/>
    <property type="match status" value="1"/>
</dbReference>
<dbReference type="SUPFAM" id="SSF53335">
    <property type="entry name" value="S-adenosyl-L-methionine-dependent methyltransferases"/>
    <property type="match status" value="1"/>
</dbReference>
<feature type="domain" description="PKS/mFAS DH" evidence="10">
    <location>
        <begin position="1318"/>
        <end position="1622"/>
    </location>
</feature>
<keyword evidence="3" id="KW-0489">Methyltransferase</keyword>
<feature type="active site" description="Proton acceptor; for dehydratase activity" evidence="8">
    <location>
        <position position="1350"/>
    </location>
</feature>
<evidence type="ECO:0000313" key="11">
    <source>
        <dbReference type="EMBL" id="RYO94914.1"/>
    </source>
</evidence>
<dbReference type="PROSITE" id="PS52004">
    <property type="entry name" value="KS3_2"/>
    <property type="match status" value="1"/>
</dbReference>
<dbReference type="InterPro" id="IPR049900">
    <property type="entry name" value="PKS_mFAS_DH"/>
</dbReference>
<evidence type="ECO:0008006" key="13">
    <source>
        <dbReference type="Google" id="ProtNLM"/>
    </source>
</evidence>
<dbReference type="InterPro" id="IPR029063">
    <property type="entry name" value="SAM-dependent_MTases_sf"/>
</dbReference>
<sequence length="2186" mass="241237">MVHGPNTFSTSPSEHINSVKINPAINATNWEQWEFDGLSHTGLSGLLMAFSRDASYAFFGQGNLRVEFYITLGDGTVIQELDYISESYVADCPGFTAGVWNSTDRSYSFHVTKDHQFARLKFDSWRVRGGFTMSSSTTAHLADGSPWTPDGGKPDATEISPGLYYGLSMGRADVNVDATLSSGRRIAFKGRGGSTRLWATDDWLKLCEGWKVFRSWAGPYSIMYWDVMARMGKPGKYVSGHLFHNDQLLVGSRVGNVSDKDDYVLFADNFDGEMSGRYKNKNTGHTLEFVSPTKNKKWRFDLQHVVTQYEIVRENEMGAGAGFGMSGFANRVVGGEVGGVQYEGRGHSEQTYWPEHIEQWKIWLVWGFGFLGKGKTNVGGREPIAVVGSGFRFPGSSNNPSKLWELLLKPRDLRSRIPENRFNTDSFYHPNPSHRGTTDVRESYFLKEDHRHFDAAFFNIKPVEAHAIDPQQRLLMEVVYESLEASGMSMGSLAGSRTGVYVGLMCADYAELVNSDVNALPTYTPTGNARSIMSNRISYFFDWHRPSMTIDTACSSSLVAVHEAVQLLRSGDSDVAVAAGSNLMLAPLQYIAASKLKMLSASSRSRMWDVDASGYARGEGVAAVVLKRLSSAIADRDHIECIIRETGINQDGRTKGITMPSSAAQTDLIATTYAKAGLDPRNPGQRCQYFEAHGTRTAAGDPKEAEAISKAFFHPGEDVSGESDPLYVGSIKTVIGHTEGTAGLAGLLKASLAVQHGIIPPNLLFNQLHPNVEPFYTNLEVPPKPKAWPKLPEGAPRRCSVNSFGFGGTNAHVIIENHVPPPVQNNQVVPTRQFTPFIFSATSEKSLRGLLADNSQYLRLNPEISLQDLSYTLYARRSEHAVRAHISADSATDLYTKIDDLLRAPSSSGGNAQNFGVRSKALATPVRTLGVFTGQGAQWPTMGRELVLHSIYCRELVRQLDGMLQNLPEAERPEWSLMDELTCDAPQSRLDSAVIAQPLCTVVQIMLYDLLMSSGVNFQAVVGHSSGEIAAAYAAGYLIREDAVKVAYYRGYFTSLTPSDRPGAMMAVGTSADDANELCSLSIFKGRLAVAAINSPSSVTVSGDRDAIEQAKEVLEDEKKFARILKVDKAYHSSHMYPCAEGYLEALRRSEIHPLSGRDDCIWYSSTQENRQVHGREDLAGQYWADNMVQPVLFSHALQAAAAAGDPFDFAIEVGPHPTLKGPALQTLQETHKDTLPYTGLLHRGKDDVHSFSDALGYLWSQFAPSVVDFRAFDTLASRCENRNMMYNLPTYHWDHDNIFWHKSRATKAFLNQRTIPHPLLGTRTTDVMEEQIRWRNHLLLSELPWIRGHQLQGQVIYPATAYLSTAVEAAMFLVPEGVNASVIDVQDFNLGKPLVFGEDGAGIETVFTLSDISKGDDKTYSASFIYHASNNADAEHLSTHATGRVIVTTGETSSHWLPSQDKDPPNLVTIPEDRFYNSLETVGYGYSGYFKAMSSIKRKLNFSSSKIRVPPQDEEPGKMLLHPALLDTALQGIFLAYCWPGDGSLNQLRVPTGIQSCRVNVGLCQQCLVPDIDVSSCSQLTGNPLATKNLNGDVEISTDDGTCLVQMEGLKVVSFAGQTADADRAIFTEYVWDVLAPNSVTLSTTEAGQRKTAKKEWLQDSAADIERIKAKYAHTVGMQLAQAVGDNLPAVLRGETTMLEHLTKDNLLDRFYEVGLGLKEFSGYLGKTVEQVVHRHPRMKMLEIGAGTGGATKVIMGGIGRAFSSYTYTDISPNFFETASEVFASVADKMIFKTFDVEKDVVQQGYEEHSYDLVVASLVLHATTNLKRTLTNTRRLLKPGGYLIIQEVCNNEPSRTGFMMCALPGWWLGQDDGRKLSPCVSTPEWHDLLVQTGFSGVDSATHELDSVPFQLAVIVSQAIDDRTSLLREPLALVGYDAPVDEPWDLLLIGGQTVKSTQLIEQIVGLIRSPSVTHTIVKTIDDIDGAKISPTTAIVCLEDLDEPVFKGISERMLEGLKRLFETQRTVLWVTQGCRSADPYMNMSVGLGRTLILENPDLVLQFLDLETGVEPDPRQILEALLRLRQSDRWDKEGKFDNVLWTNEHELAYDDEELCLSRVHLAQPLNNRFNASKRTVLETKNLQTVPLSLSLGPSLKHCLVLDDALAARMLSSPQAMKLDSEMLITFDA</sequence>
<evidence type="ECO:0000256" key="7">
    <source>
        <dbReference type="ARBA" id="ARBA00046325"/>
    </source>
</evidence>
<dbReference type="Pfam" id="PF02801">
    <property type="entry name" value="Ketoacyl-synt_C"/>
    <property type="match status" value="1"/>
</dbReference>
<dbReference type="Pfam" id="PF21089">
    <property type="entry name" value="PKS_DH_N"/>
    <property type="match status" value="1"/>
</dbReference>
<dbReference type="InterPro" id="IPR014043">
    <property type="entry name" value="Acyl_transferase_dom"/>
</dbReference>
<dbReference type="SMART" id="SM00825">
    <property type="entry name" value="PKS_KS"/>
    <property type="match status" value="1"/>
</dbReference>
<dbReference type="InterPro" id="IPR050091">
    <property type="entry name" value="PKS_NRPS_Biosynth_Enz"/>
</dbReference>
<comment type="similarity">
    <text evidence="7">Belongs to the Diels-Alderase family.</text>
</comment>
<dbReference type="InterPro" id="IPR049551">
    <property type="entry name" value="PKS_DH_C"/>
</dbReference>
<evidence type="ECO:0000256" key="3">
    <source>
        <dbReference type="ARBA" id="ARBA00022603"/>
    </source>
</evidence>
<dbReference type="Proteomes" id="UP000294003">
    <property type="component" value="Unassembled WGS sequence"/>
</dbReference>
<dbReference type="InterPro" id="IPR016036">
    <property type="entry name" value="Malonyl_transacylase_ACP-bd"/>
</dbReference>
<dbReference type="InterPro" id="IPR016035">
    <property type="entry name" value="Acyl_Trfase/lysoPLipase"/>
</dbReference>
<keyword evidence="5" id="KW-0413">Isomerase</keyword>
<keyword evidence="12" id="KW-1185">Reference proteome</keyword>
<dbReference type="InterPro" id="IPR020807">
    <property type="entry name" value="PKS_DH"/>
</dbReference>
<dbReference type="Gene3D" id="3.40.50.150">
    <property type="entry name" value="Vaccinia Virus protein VP39"/>
    <property type="match status" value="1"/>
</dbReference>
<dbReference type="InterPro" id="IPR014030">
    <property type="entry name" value="Ketoacyl_synth_N"/>
</dbReference>
<proteinExistence type="inferred from homology"/>
<dbReference type="Pfam" id="PF16197">
    <property type="entry name" value="KAsynt_C_assoc"/>
    <property type="match status" value="1"/>
</dbReference>
<dbReference type="Gene3D" id="3.40.366.10">
    <property type="entry name" value="Malonyl-Coenzyme A Acyl Carrier Protein, domain 2"/>
    <property type="match status" value="1"/>
</dbReference>
<dbReference type="PANTHER" id="PTHR43775">
    <property type="entry name" value="FATTY ACID SYNTHASE"/>
    <property type="match status" value="1"/>
</dbReference>
<dbReference type="SUPFAM" id="SSF53901">
    <property type="entry name" value="Thiolase-like"/>
    <property type="match status" value="1"/>
</dbReference>
<dbReference type="CDD" id="cd00833">
    <property type="entry name" value="PKS"/>
    <property type="match status" value="1"/>
</dbReference>
<dbReference type="InterPro" id="IPR013217">
    <property type="entry name" value="Methyltransf_12"/>
</dbReference>
<dbReference type="Pfam" id="PF08242">
    <property type="entry name" value="Methyltransf_12"/>
    <property type="match status" value="1"/>
</dbReference>
<dbReference type="Pfam" id="PF00698">
    <property type="entry name" value="Acyl_transf_1"/>
    <property type="match status" value="1"/>
</dbReference>
<keyword evidence="4" id="KW-0808">Transferase</keyword>
<dbReference type="SUPFAM" id="SSF52151">
    <property type="entry name" value="FabD/lysophospholipase-like"/>
    <property type="match status" value="1"/>
</dbReference>
<dbReference type="Pfam" id="PF00109">
    <property type="entry name" value="ketoacyl-synt"/>
    <property type="match status" value="1"/>
</dbReference>
<dbReference type="InterPro" id="IPR042104">
    <property type="entry name" value="PKS_dehydratase_sf"/>
</dbReference>
<keyword evidence="6" id="KW-0511">Multifunctional enzyme</keyword>
<evidence type="ECO:0000259" key="9">
    <source>
        <dbReference type="PROSITE" id="PS52004"/>
    </source>
</evidence>
<organism evidence="11 12">
    <name type="scientific">Monosporascus cannonballus</name>
    <dbReference type="NCBI Taxonomy" id="155416"/>
    <lineage>
        <taxon>Eukaryota</taxon>
        <taxon>Fungi</taxon>
        <taxon>Dikarya</taxon>
        <taxon>Ascomycota</taxon>
        <taxon>Pezizomycotina</taxon>
        <taxon>Sordariomycetes</taxon>
        <taxon>Xylariomycetidae</taxon>
        <taxon>Xylariales</taxon>
        <taxon>Xylariales incertae sedis</taxon>
        <taxon>Monosporascus</taxon>
    </lineage>
</organism>
<evidence type="ECO:0000256" key="1">
    <source>
        <dbReference type="ARBA" id="ARBA00022450"/>
    </source>
</evidence>
<dbReference type="SUPFAM" id="SSF55048">
    <property type="entry name" value="Probable ACP-binding domain of malonyl-CoA ACP transacylase"/>
    <property type="match status" value="1"/>
</dbReference>
<dbReference type="InterPro" id="IPR054499">
    <property type="entry name" value="DA_C"/>
</dbReference>
<dbReference type="Pfam" id="PF22903">
    <property type="entry name" value="DA_C"/>
    <property type="match status" value="1"/>
</dbReference>
<keyword evidence="2" id="KW-0597">Phosphoprotein</keyword>
<keyword evidence="1" id="KW-0596">Phosphopantetheine</keyword>
<dbReference type="SMART" id="SM00827">
    <property type="entry name" value="PKS_AT"/>
    <property type="match status" value="1"/>
</dbReference>
<dbReference type="InterPro" id="IPR016039">
    <property type="entry name" value="Thiolase-like"/>
</dbReference>
<evidence type="ECO:0000256" key="6">
    <source>
        <dbReference type="ARBA" id="ARBA00023268"/>
    </source>
</evidence>
<feature type="region of interest" description="C-terminal hotdog fold" evidence="8">
    <location>
        <begin position="1468"/>
        <end position="1622"/>
    </location>
</feature>
<dbReference type="Gene3D" id="3.40.50.720">
    <property type="entry name" value="NAD(P)-binding Rossmann-like Domain"/>
    <property type="match status" value="1"/>
</dbReference>
<dbReference type="InterPro" id="IPR001227">
    <property type="entry name" value="Ac_transferase_dom_sf"/>
</dbReference>
<gene>
    <name evidence="11" type="ORF">DL762_000348</name>
</gene>
<reference evidence="11 12" key="1">
    <citation type="submission" date="2018-06" db="EMBL/GenBank/DDBJ databases">
        <title>Complete Genomes of Monosporascus.</title>
        <authorList>
            <person name="Robinson A.J."/>
            <person name="Natvig D.O."/>
        </authorList>
    </citation>
    <scope>NUCLEOTIDE SEQUENCE [LARGE SCALE GENOMIC DNA]</scope>
    <source>
        <strain evidence="11 12">CBS 609.92</strain>
    </source>
</reference>
<protein>
    <recommendedName>
        <fullName evidence="13">Carrier domain-containing protein</fullName>
    </recommendedName>
</protein>
<feature type="active site" description="Proton donor; for dehydratase activity" evidence="8">
    <location>
        <position position="1528"/>
    </location>
</feature>
<dbReference type="CDD" id="cd02440">
    <property type="entry name" value="AdoMet_MTases"/>
    <property type="match status" value="1"/>
</dbReference>
<dbReference type="InterPro" id="IPR032821">
    <property type="entry name" value="PKS_assoc"/>
</dbReference>
<dbReference type="InterPro" id="IPR049552">
    <property type="entry name" value="PKS_DH_N"/>
</dbReference>